<evidence type="ECO:0000313" key="3">
    <source>
        <dbReference type="Proteomes" id="UP000815325"/>
    </source>
</evidence>
<feature type="region of interest" description="Disordered" evidence="1">
    <location>
        <begin position="327"/>
        <end position="352"/>
    </location>
</feature>
<proteinExistence type="predicted"/>
<feature type="compositionally biased region" description="Low complexity" evidence="1">
    <location>
        <begin position="1159"/>
        <end position="1201"/>
    </location>
</feature>
<feature type="compositionally biased region" description="Gly residues" evidence="1">
    <location>
        <begin position="1209"/>
        <end position="1238"/>
    </location>
</feature>
<feature type="compositionally biased region" description="Low complexity" evidence="1">
    <location>
        <begin position="1263"/>
        <end position="1277"/>
    </location>
</feature>
<dbReference type="Pfam" id="PF07004">
    <property type="entry name" value="SHIPPO-rpt"/>
    <property type="match status" value="15"/>
</dbReference>
<dbReference type="EMBL" id="MU069525">
    <property type="protein sequence ID" value="KAF5840064.1"/>
    <property type="molecule type" value="Genomic_DNA"/>
</dbReference>
<name>A0ABQ7GZM3_DUNSA</name>
<feature type="compositionally biased region" description="Basic and acidic residues" evidence="1">
    <location>
        <begin position="469"/>
        <end position="481"/>
    </location>
</feature>
<feature type="compositionally biased region" description="Low complexity" evidence="1">
    <location>
        <begin position="1467"/>
        <end position="1480"/>
    </location>
</feature>
<feature type="compositionally biased region" description="Basic and acidic residues" evidence="1">
    <location>
        <begin position="1110"/>
        <end position="1121"/>
    </location>
</feature>
<feature type="compositionally biased region" description="Gly residues" evidence="1">
    <location>
        <begin position="1122"/>
        <end position="1132"/>
    </location>
</feature>
<dbReference type="InterPro" id="IPR051291">
    <property type="entry name" value="CIMAP"/>
</dbReference>
<dbReference type="Proteomes" id="UP000815325">
    <property type="component" value="Unassembled WGS sequence"/>
</dbReference>
<gene>
    <name evidence="2" type="ORF">DUNSADRAFT_17981</name>
</gene>
<feature type="compositionally biased region" description="Low complexity" evidence="1">
    <location>
        <begin position="1514"/>
        <end position="1534"/>
    </location>
</feature>
<dbReference type="PANTHER" id="PTHR21580">
    <property type="entry name" value="SHIPPO-1-RELATED"/>
    <property type="match status" value="1"/>
</dbReference>
<feature type="region of interest" description="Disordered" evidence="1">
    <location>
        <begin position="1081"/>
        <end position="1249"/>
    </location>
</feature>
<feature type="compositionally biased region" description="Low complexity" evidence="1">
    <location>
        <begin position="508"/>
        <end position="521"/>
    </location>
</feature>
<feature type="compositionally biased region" description="Low complexity" evidence="1">
    <location>
        <begin position="1088"/>
        <end position="1099"/>
    </location>
</feature>
<organism evidence="2 3">
    <name type="scientific">Dunaliella salina</name>
    <name type="common">Green alga</name>
    <name type="synonym">Protococcus salinus</name>
    <dbReference type="NCBI Taxonomy" id="3046"/>
    <lineage>
        <taxon>Eukaryota</taxon>
        <taxon>Viridiplantae</taxon>
        <taxon>Chlorophyta</taxon>
        <taxon>core chlorophytes</taxon>
        <taxon>Chlorophyceae</taxon>
        <taxon>CS clade</taxon>
        <taxon>Chlamydomonadales</taxon>
        <taxon>Dunaliellaceae</taxon>
        <taxon>Dunaliella</taxon>
    </lineage>
</organism>
<dbReference type="InterPro" id="IPR010736">
    <property type="entry name" value="SHIPPO-rpt"/>
</dbReference>
<reference evidence="2" key="1">
    <citation type="submission" date="2017-08" db="EMBL/GenBank/DDBJ databases">
        <authorList>
            <person name="Polle J.E."/>
            <person name="Barry K."/>
            <person name="Cushman J."/>
            <person name="Schmutz J."/>
            <person name="Tran D."/>
            <person name="Hathwaick L.T."/>
            <person name="Yim W.C."/>
            <person name="Jenkins J."/>
            <person name="Mckie-Krisberg Z.M."/>
            <person name="Prochnik S."/>
            <person name="Lindquist E."/>
            <person name="Dockter R.B."/>
            <person name="Adam C."/>
            <person name="Molina H."/>
            <person name="Bunkerborg J."/>
            <person name="Jin E."/>
            <person name="Buchheim M."/>
            <person name="Magnuson J."/>
        </authorList>
    </citation>
    <scope>NUCLEOTIDE SEQUENCE</scope>
    <source>
        <strain evidence="2">CCAP 19/18</strain>
    </source>
</reference>
<feature type="region of interest" description="Disordered" evidence="1">
    <location>
        <begin position="1418"/>
        <end position="1576"/>
    </location>
</feature>
<feature type="compositionally biased region" description="Polar residues" evidence="1">
    <location>
        <begin position="1048"/>
        <end position="1064"/>
    </location>
</feature>
<accession>A0ABQ7GZM3</accession>
<keyword evidence="3" id="KW-1185">Reference proteome</keyword>
<evidence type="ECO:0000313" key="2">
    <source>
        <dbReference type="EMBL" id="KAF5840064.1"/>
    </source>
</evidence>
<feature type="compositionally biased region" description="Polar residues" evidence="1">
    <location>
        <begin position="1446"/>
        <end position="1458"/>
    </location>
</feature>
<sequence>MQPSGKAGALAERYLNSDDLSCPSRGSTFGKPFRFGMALPLTFNRSPPDYIAGPQWHCLDYLDPARAWRQKAPQQQPPTVRASIINHQRSVGQEQVPPPAAVTISKVPALAESGLHLNRIAGTAVREYGAVVPLGLDGSFMIYERLEPPDVRRKLAAAKEHARHQALHGRSGAAHGMGALERVMQAWTEEEQAERCTPGPASYNVDGTCSSDPYSFPGGRPISTLGGPSYTMGARTKPVGQTLQEREAALAPGPGQYEVSGSVPSGPAFTIKGKPREHAPESAFIPGPGAYHAELPGVGTGPAYTISGRTKDVIDEHIPGPGDYNIARSTNEGPAHTIAPRAKPPPIEVLPGPADYQRVETARTGPAYTIAARPDPKLPGSDLPAPGEYELPEAWKEGPAFSIAPRTQKEGPRDISPGPGQYSQPKSPDGPAYTIAGRPFQPEPPESPGPTDYQQTVLPPSGPAYTMAGRERPSTYAKEEEAMLPGPGQYTIPDSPSAPAYTMASRTAVPDAAPDSPGPAAYGLPPDPRLPSAPAYTMAPRMPLPDSAPDSPGPAQYQDAGFKPGGPAYTLAGRPTEKEDASDHPAPGDYDVDGAASRGPAYSIPQAGASGAAKPEGPASPGPGEYEVPLPPQGPAYTIATTGRPQPKPGDGGPGPGDYSDGIDALGNRGPAYTIAGRPEVKPPKDILPGPGEYEAPPSPSGPAYTIAPRIEPPSDKHEPVVGPGYYDPQQPSSAPAYTIAPRYPLPRDKSQDGMPGPGEYGEMPSPRGPAYTMAGPFAPAQDPVQGGDSPGPWAYSVPEPGPGGPAYTMAGRPKEPKASKEASGPGPGEYGGIESQPDGPAYTMQGRYRAPEPPSTPGPGDYAQPLKPPEGPAFTIAPKLPTGKGPDQDIPAPGAYGSPGQDLIGQSGPAYTMAGRKPAPLPSAGADSPGPGEYGAGPSSPSGPAWTLGARTTSAIPQSPGRDSPGPGTYAPALAPDGPAFTLGARVNVPSPNADNPAPGDYGVPGPRDYTDPLVHAPTGPAFTLRPKHVDPRPDMKPGPGQYDFSHFTNMPPTSSILQTRPQGRTEYLVSQFTFGGEGFPSGLSGGAAAYAPRGGAPTSRPAVRRKVNFTEDTRFRDSTEGGGSGRGTYGPGPSTMLPKPPQAAQRSGRGSGGGSGMPRPASAPQASRPSASRPAGGSLLASLYGYGAQDAHGPAPEAARGAERGRQGGGAKGGGEGGPSGRGVGSMGGVRDGGARPGSAPRTRMLLKQGLGGKHVAYPAAAAAAAAASEAGAAARELQGTGDAGGLRSRDGGGGGPGLLARYTTQPASTTYTFSPPRRPRGEGGSSYEGFLGASQPQPQPLPQHQQRQAAQLDPAQPLPGYLSGVIEAQQQLNRQFNGFGAATAAARANAQNLAPLSGAAGAPVVGIGRQSQSGAGIIEQQGGRQARQPPLASVLRTEAAASPSVSEGVSTSIQPSLRGPSIPPQQQQQAGGFSFGQHADQQHGASGDSFAFDVGQQRGDSANSFAFDVGQQPQTRPQHTATPPQQQPQHGGQAGGGLQHQQQQPPRGGPAGGSLMARARERMASHASGSPGS</sequence>
<feature type="compositionally biased region" description="Polar residues" evidence="1">
    <location>
        <begin position="1305"/>
        <end position="1316"/>
    </location>
</feature>
<feature type="compositionally biased region" description="Low complexity" evidence="1">
    <location>
        <begin position="1345"/>
        <end position="1357"/>
    </location>
</feature>
<feature type="region of interest" description="Disordered" evidence="1">
    <location>
        <begin position="366"/>
        <end position="1064"/>
    </location>
</feature>
<comment type="caution">
    <text evidence="2">The sequence shown here is derived from an EMBL/GenBank/DDBJ whole genome shotgun (WGS) entry which is preliminary data.</text>
</comment>
<protein>
    <submittedName>
        <fullName evidence="2">Uncharacterized protein</fullName>
    </submittedName>
</protein>
<feature type="region of interest" description="Disordered" evidence="1">
    <location>
        <begin position="1263"/>
        <end position="1365"/>
    </location>
</feature>
<dbReference type="PANTHER" id="PTHR21580:SF28">
    <property type="entry name" value="BOREALIN N-TERMINAL DOMAIN-CONTAINING PROTEIN-RELATED"/>
    <property type="match status" value="1"/>
</dbReference>
<evidence type="ECO:0000256" key="1">
    <source>
        <dbReference type="SAM" id="MobiDB-lite"/>
    </source>
</evidence>